<evidence type="ECO:0000256" key="3">
    <source>
        <dbReference type="ARBA" id="ARBA00023163"/>
    </source>
</evidence>
<gene>
    <name evidence="5" type="ORF">ACH429_03850</name>
</gene>
<keyword evidence="2" id="KW-0238">DNA-binding</keyword>
<evidence type="ECO:0000259" key="4">
    <source>
        <dbReference type="PROSITE" id="PS01124"/>
    </source>
</evidence>
<evidence type="ECO:0000313" key="6">
    <source>
        <dbReference type="Proteomes" id="UP001611548"/>
    </source>
</evidence>
<protein>
    <submittedName>
        <fullName evidence="5">Helix-turn-helix domain-containing protein</fullName>
    </submittedName>
</protein>
<dbReference type="Pfam" id="PF12833">
    <property type="entry name" value="HTH_18"/>
    <property type="match status" value="1"/>
</dbReference>
<dbReference type="PROSITE" id="PS01124">
    <property type="entry name" value="HTH_ARAC_FAMILY_2"/>
    <property type="match status" value="1"/>
</dbReference>
<proteinExistence type="predicted"/>
<dbReference type="InterPro" id="IPR050204">
    <property type="entry name" value="AraC_XylS_family_regulators"/>
</dbReference>
<dbReference type="SUPFAM" id="SSF46689">
    <property type="entry name" value="Homeodomain-like"/>
    <property type="match status" value="2"/>
</dbReference>
<sequence length="260" mass="28001">MGESAQRVPVRLDEPPRVVNSGASVHGTAALRERFLLPDLWQLHLYGYEAELTVDGVVHALRPGCVSLIPPGAKVQYVYRGPSEHLYAHLRLGGRGPARSVPVVQDAGADTPVLSGLMLQAIAAAPHTPARSSAEVWAVLWRVAQLAERVAAGQRQNAVATAIAYIESHLASALTVPEVARAAGVSHNHLTRLFRAETGSTVVAHIRRRRMERARHLLRESTMSIPAVAASVGIGDLQAFNKTCRRELGASPRAVRTADR</sequence>
<reference evidence="5 6" key="1">
    <citation type="submission" date="2024-10" db="EMBL/GenBank/DDBJ databases">
        <title>The Natural Products Discovery Center: Release of the First 8490 Sequenced Strains for Exploring Actinobacteria Biosynthetic Diversity.</title>
        <authorList>
            <person name="Kalkreuter E."/>
            <person name="Kautsar S.A."/>
            <person name="Yang D."/>
            <person name="Bader C.D."/>
            <person name="Teijaro C.N."/>
            <person name="Fluegel L."/>
            <person name="Davis C.M."/>
            <person name="Simpson J.R."/>
            <person name="Lauterbach L."/>
            <person name="Steele A.D."/>
            <person name="Gui C."/>
            <person name="Meng S."/>
            <person name="Li G."/>
            <person name="Viehrig K."/>
            <person name="Ye F."/>
            <person name="Su P."/>
            <person name="Kiefer A.F."/>
            <person name="Nichols A."/>
            <person name="Cepeda A.J."/>
            <person name="Yan W."/>
            <person name="Fan B."/>
            <person name="Jiang Y."/>
            <person name="Adhikari A."/>
            <person name="Zheng C.-J."/>
            <person name="Schuster L."/>
            <person name="Cowan T.M."/>
            <person name="Smanski M.J."/>
            <person name="Chevrette M.G."/>
            <person name="De Carvalho L.P.S."/>
            <person name="Shen B."/>
        </authorList>
    </citation>
    <scope>NUCLEOTIDE SEQUENCE [LARGE SCALE GENOMIC DNA]</scope>
    <source>
        <strain evidence="5 6">NPDC020327</strain>
    </source>
</reference>
<dbReference type="SUPFAM" id="SSF51215">
    <property type="entry name" value="Regulatory protein AraC"/>
    <property type="match status" value="1"/>
</dbReference>
<dbReference type="Proteomes" id="UP001611548">
    <property type="component" value="Unassembled WGS sequence"/>
</dbReference>
<dbReference type="InterPro" id="IPR037923">
    <property type="entry name" value="HTH-like"/>
</dbReference>
<name>A0ABW7UKR2_9ACTN</name>
<dbReference type="PANTHER" id="PTHR46796:SF6">
    <property type="entry name" value="ARAC SUBFAMILY"/>
    <property type="match status" value="1"/>
</dbReference>
<dbReference type="PANTHER" id="PTHR46796">
    <property type="entry name" value="HTH-TYPE TRANSCRIPTIONAL ACTIVATOR RHAS-RELATED"/>
    <property type="match status" value="1"/>
</dbReference>
<dbReference type="InterPro" id="IPR018060">
    <property type="entry name" value="HTH_AraC"/>
</dbReference>
<evidence type="ECO:0000256" key="1">
    <source>
        <dbReference type="ARBA" id="ARBA00023015"/>
    </source>
</evidence>
<organism evidence="5 6">
    <name type="scientific">Streptomyces pathocidini</name>
    <dbReference type="NCBI Taxonomy" id="1650571"/>
    <lineage>
        <taxon>Bacteria</taxon>
        <taxon>Bacillati</taxon>
        <taxon>Actinomycetota</taxon>
        <taxon>Actinomycetes</taxon>
        <taxon>Kitasatosporales</taxon>
        <taxon>Streptomycetaceae</taxon>
        <taxon>Streptomyces</taxon>
    </lineage>
</organism>
<evidence type="ECO:0000256" key="2">
    <source>
        <dbReference type="ARBA" id="ARBA00023125"/>
    </source>
</evidence>
<feature type="domain" description="HTH araC/xylS-type" evidence="4">
    <location>
        <begin position="160"/>
        <end position="258"/>
    </location>
</feature>
<keyword evidence="1" id="KW-0805">Transcription regulation</keyword>
<keyword evidence="3" id="KW-0804">Transcription</keyword>
<evidence type="ECO:0000313" key="5">
    <source>
        <dbReference type="EMBL" id="MFI1963264.1"/>
    </source>
</evidence>
<dbReference type="Gene3D" id="1.10.10.60">
    <property type="entry name" value="Homeodomain-like"/>
    <property type="match status" value="1"/>
</dbReference>
<accession>A0ABW7UKR2</accession>
<dbReference type="RefSeq" id="WP_240483625.1">
    <property type="nucleotide sequence ID" value="NZ_JBIRWE010000001.1"/>
</dbReference>
<dbReference type="SMART" id="SM00342">
    <property type="entry name" value="HTH_ARAC"/>
    <property type="match status" value="1"/>
</dbReference>
<comment type="caution">
    <text evidence="5">The sequence shown here is derived from an EMBL/GenBank/DDBJ whole genome shotgun (WGS) entry which is preliminary data.</text>
</comment>
<dbReference type="EMBL" id="JBIRWE010000001">
    <property type="protein sequence ID" value="MFI1963264.1"/>
    <property type="molecule type" value="Genomic_DNA"/>
</dbReference>
<keyword evidence="6" id="KW-1185">Reference proteome</keyword>
<dbReference type="InterPro" id="IPR009057">
    <property type="entry name" value="Homeodomain-like_sf"/>
</dbReference>